<dbReference type="SUPFAM" id="SSF53686">
    <property type="entry name" value="Tryptophan synthase beta subunit-like PLP-dependent enzymes"/>
    <property type="match status" value="1"/>
</dbReference>
<dbReference type="OrthoDB" id="24041at2"/>
<evidence type="ECO:0000256" key="3">
    <source>
        <dbReference type="PROSITE-ProRule" id="PRU00409"/>
    </source>
</evidence>
<reference evidence="5 6" key="1">
    <citation type="submission" date="2019-09" db="EMBL/GenBank/DDBJ databases">
        <title>Goodfellowia gen. nov., a new genus of the Pseudonocardineae related to Actinoalloteichus, containing Goodfellowia coeruleoviolacea gen. nov., comb. nov. gen. nov., comb. nov.</title>
        <authorList>
            <person name="Labeda D."/>
        </authorList>
    </citation>
    <scope>NUCLEOTIDE SEQUENCE [LARGE SCALE GENOMIC DNA]</scope>
    <source>
        <strain evidence="5 6">AN110305</strain>
    </source>
</reference>
<dbReference type="GO" id="GO:0005524">
    <property type="term" value="F:ATP binding"/>
    <property type="evidence" value="ECO:0007669"/>
    <property type="project" value="UniProtKB-UniRule"/>
</dbReference>
<reference evidence="5 6" key="2">
    <citation type="submission" date="2019-09" db="EMBL/GenBank/DDBJ databases">
        <authorList>
            <person name="Jin C."/>
        </authorList>
    </citation>
    <scope>NUCLEOTIDE SEQUENCE [LARGE SCALE GENOMIC DNA]</scope>
    <source>
        <strain evidence="5 6">AN110305</strain>
    </source>
</reference>
<dbReference type="SUPFAM" id="SSF56059">
    <property type="entry name" value="Glutathione synthetase ATP-binding domain-like"/>
    <property type="match status" value="1"/>
</dbReference>
<dbReference type="InterPro" id="IPR041472">
    <property type="entry name" value="BL00235/CARNS1_N"/>
</dbReference>
<accession>A0A5B2WRN1</accession>
<dbReference type="Pfam" id="PF13535">
    <property type="entry name" value="ATP-grasp_4"/>
    <property type="match status" value="1"/>
</dbReference>
<dbReference type="Gene3D" id="3.40.50.20">
    <property type="match status" value="1"/>
</dbReference>
<gene>
    <name evidence="5" type="ORF">F0L68_29890</name>
</gene>
<dbReference type="Pfam" id="PF18130">
    <property type="entry name" value="ATPgrasp_N"/>
    <property type="match status" value="1"/>
</dbReference>
<name>A0A5B2WRN1_9PSEU</name>
<evidence type="ECO:0000256" key="1">
    <source>
        <dbReference type="ARBA" id="ARBA00001933"/>
    </source>
</evidence>
<keyword evidence="2" id="KW-0663">Pyridoxal phosphate</keyword>
<dbReference type="AlphaFoldDB" id="A0A5B2WRN1"/>
<dbReference type="Gene3D" id="3.40.50.1100">
    <property type="match status" value="2"/>
</dbReference>
<organism evidence="5 6">
    <name type="scientific">Solihabitans fulvus</name>
    <dbReference type="NCBI Taxonomy" id="1892852"/>
    <lineage>
        <taxon>Bacteria</taxon>
        <taxon>Bacillati</taxon>
        <taxon>Actinomycetota</taxon>
        <taxon>Actinomycetes</taxon>
        <taxon>Pseudonocardiales</taxon>
        <taxon>Pseudonocardiaceae</taxon>
        <taxon>Solihabitans</taxon>
    </lineage>
</organism>
<dbReference type="InterPro" id="IPR040570">
    <property type="entry name" value="LAL_C2"/>
</dbReference>
<dbReference type="InterPro" id="IPR036052">
    <property type="entry name" value="TrpB-like_PALP_sf"/>
</dbReference>
<dbReference type="Pfam" id="PF00291">
    <property type="entry name" value="PALP"/>
    <property type="match status" value="1"/>
</dbReference>
<dbReference type="InterPro" id="IPR050214">
    <property type="entry name" value="Cys_Synth/Cystath_Beta-Synth"/>
</dbReference>
<protein>
    <submittedName>
        <fullName evidence="5">Pyridoxal-phosphate dependent enzyme</fullName>
    </submittedName>
</protein>
<dbReference type="Pfam" id="PF18603">
    <property type="entry name" value="LAL_C2"/>
    <property type="match status" value="1"/>
</dbReference>
<dbReference type="InterPro" id="IPR011761">
    <property type="entry name" value="ATP-grasp"/>
</dbReference>
<keyword evidence="3" id="KW-0547">Nucleotide-binding</keyword>
<dbReference type="Proteomes" id="UP000323454">
    <property type="component" value="Unassembled WGS sequence"/>
</dbReference>
<dbReference type="InterPro" id="IPR001926">
    <property type="entry name" value="TrpB-like_PALP"/>
</dbReference>
<dbReference type="PROSITE" id="PS50975">
    <property type="entry name" value="ATP_GRASP"/>
    <property type="match status" value="1"/>
</dbReference>
<comment type="cofactor">
    <cofactor evidence="1">
        <name>pyridoxal 5'-phosphate</name>
        <dbReference type="ChEBI" id="CHEBI:597326"/>
    </cofactor>
</comment>
<sequence length="768" mass="82537">MLFDSVRDVIGRTPLVRLRFDQFADVEVYAKLEMQNPFGMKDRVARNIILSARRTGALLPGAPIVESSSGTMALGVALVGRSLGHEVHIVTDPRIDRITMAKLRALGCDVHVVQAMSSHGWQSARIERLEQLMADLPGAFWPQQYRNPDNPGAYRDLAREILDDLDRIDVLVGSVGSGGSLCGSSRALRESLPGLRVVGVDCVGSALFDQPDVPRRLQSGLGNSLLPQNLDRRLIDEVHWLNDHEAFAATRDLAREQQIFAGNTAGSVYRVLGDLAARAAPGDRVVGIFPDRGDRYTDTVYGDDHWAEHDLAAMATAATPEPVAYGTVVSTWSRAEITGRAVDQAHLLFVESNTSGTGMLALRTARELGLRPVLATSKPERYAGLAEMDCELLLCDTNSIAALRAAIQLRFRREELAGVTTTSEFYVPIVADLAEWLGLPGNPVEATATCRDKSALRVRLREAGVRQPRFASVTDSADLAAAVEEVGLPCVVKPADDSGSNDVLLCHTVAQAAEQAARILAVLVNVRGLPTAGTVLVEEYLEGPEFSVEMFSAAGAAHCVGITAKSVTGSPYFVESRHVFPAPLPPETAEQIEHVVRLALDATGVRLGATHTEVRLTDAGPAIIEINPRLAGGMIPELVRHATGIDLLAQQLRVAAGLPARLVREHARHAGIQFLLADRPGVLRRVDGVPAAESVPGVERVAVTGRPGAQVRPARNAYDRLGHVIAGHPEAGAVERTLDLAVGEIHLVVEDAATETRRQEQAVEGRAR</sequence>
<dbReference type="GO" id="GO:1901605">
    <property type="term" value="P:alpha-amino acid metabolic process"/>
    <property type="evidence" value="ECO:0007669"/>
    <property type="project" value="UniProtKB-ARBA"/>
</dbReference>
<evidence type="ECO:0000259" key="4">
    <source>
        <dbReference type="PROSITE" id="PS50975"/>
    </source>
</evidence>
<dbReference type="CDD" id="cd01561">
    <property type="entry name" value="CBS_like"/>
    <property type="match status" value="1"/>
</dbReference>
<dbReference type="SMART" id="SM01209">
    <property type="entry name" value="GARS_A"/>
    <property type="match status" value="1"/>
</dbReference>
<dbReference type="Gene3D" id="3.30.470.20">
    <property type="entry name" value="ATP-grasp fold, B domain"/>
    <property type="match status" value="1"/>
</dbReference>
<keyword evidence="6" id="KW-1185">Reference proteome</keyword>
<keyword evidence="3" id="KW-0067">ATP-binding</keyword>
<comment type="caution">
    <text evidence="5">The sequence shown here is derived from an EMBL/GenBank/DDBJ whole genome shotgun (WGS) entry which is preliminary data.</text>
</comment>
<evidence type="ECO:0000313" key="5">
    <source>
        <dbReference type="EMBL" id="KAA2254643.1"/>
    </source>
</evidence>
<feature type="domain" description="ATP-grasp" evidence="4">
    <location>
        <begin position="457"/>
        <end position="656"/>
    </location>
</feature>
<dbReference type="EMBL" id="VUOB01000060">
    <property type="protein sequence ID" value="KAA2254643.1"/>
    <property type="molecule type" value="Genomic_DNA"/>
</dbReference>
<evidence type="ECO:0000256" key="2">
    <source>
        <dbReference type="ARBA" id="ARBA00022898"/>
    </source>
</evidence>
<dbReference type="PANTHER" id="PTHR10314">
    <property type="entry name" value="CYSTATHIONINE BETA-SYNTHASE"/>
    <property type="match status" value="1"/>
</dbReference>
<evidence type="ECO:0000313" key="6">
    <source>
        <dbReference type="Proteomes" id="UP000323454"/>
    </source>
</evidence>
<proteinExistence type="predicted"/>
<dbReference type="GO" id="GO:0046872">
    <property type="term" value="F:metal ion binding"/>
    <property type="evidence" value="ECO:0007669"/>
    <property type="project" value="InterPro"/>
</dbReference>